<name>A0A8J5VH55_ZIZPA</name>
<dbReference type="AlphaFoldDB" id="A0A8J5VH55"/>
<dbReference type="GO" id="GO:0035145">
    <property type="term" value="C:exon-exon junction complex"/>
    <property type="evidence" value="ECO:0007669"/>
    <property type="project" value="TreeGrafter"/>
</dbReference>
<evidence type="ECO:0000256" key="2">
    <source>
        <dbReference type="ARBA" id="ARBA00022490"/>
    </source>
</evidence>
<reference evidence="5" key="2">
    <citation type="submission" date="2021-02" db="EMBL/GenBank/DDBJ databases">
        <authorList>
            <person name="Kimball J.A."/>
            <person name="Haas M.W."/>
            <person name="Macchietto M."/>
            <person name="Kono T."/>
            <person name="Duquette J."/>
            <person name="Shao M."/>
        </authorList>
    </citation>
    <scope>NUCLEOTIDE SEQUENCE</scope>
    <source>
        <tissue evidence="5">Fresh leaf tissue</tissue>
    </source>
</reference>
<dbReference type="GO" id="GO:0000184">
    <property type="term" value="P:nuclear-transcribed mRNA catabolic process, nonsense-mediated decay"/>
    <property type="evidence" value="ECO:0007669"/>
    <property type="project" value="InterPro"/>
</dbReference>
<reference evidence="5" key="1">
    <citation type="journal article" date="2021" name="bioRxiv">
        <title>Whole Genome Assembly and Annotation of Northern Wild Rice, Zizania palustris L., Supports a Whole Genome Duplication in the Zizania Genus.</title>
        <authorList>
            <person name="Haas M."/>
            <person name="Kono T."/>
            <person name="Macchietto M."/>
            <person name="Millas R."/>
            <person name="McGilp L."/>
            <person name="Shao M."/>
            <person name="Duquette J."/>
            <person name="Hirsch C.N."/>
            <person name="Kimball J."/>
        </authorList>
    </citation>
    <scope>NUCLEOTIDE SEQUENCE</scope>
    <source>
        <tissue evidence="5">Fresh leaf tissue</tissue>
    </source>
</reference>
<proteinExistence type="predicted"/>
<keyword evidence="2" id="KW-0963">Cytoplasm</keyword>
<organism evidence="5 6">
    <name type="scientific">Zizania palustris</name>
    <name type="common">Northern wild rice</name>
    <dbReference type="NCBI Taxonomy" id="103762"/>
    <lineage>
        <taxon>Eukaryota</taxon>
        <taxon>Viridiplantae</taxon>
        <taxon>Streptophyta</taxon>
        <taxon>Embryophyta</taxon>
        <taxon>Tracheophyta</taxon>
        <taxon>Spermatophyta</taxon>
        <taxon>Magnoliopsida</taxon>
        <taxon>Liliopsida</taxon>
        <taxon>Poales</taxon>
        <taxon>Poaceae</taxon>
        <taxon>BOP clade</taxon>
        <taxon>Oryzoideae</taxon>
        <taxon>Oryzeae</taxon>
        <taxon>Zizaniinae</taxon>
        <taxon>Zizania</taxon>
    </lineage>
</organism>
<dbReference type="OrthoDB" id="27832at2759"/>
<gene>
    <name evidence="5" type="ORF">GUJ93_ZPchr0002g25205</name>
</gene>
<feature type="compositionally biased region" description="Low complexity" evidence="3">
    <location>
        <begin position="70"/>
        <end position="80"/>
    </location>
</feature>
<evidence type="ECO:0000256" key="1">
    <source>
        <dbReference type="ARBA" id="ARBA00004496"/>
    </source>
</evidence>
<dbReference type="GO" id="GO:0005737">
    <property type="term" value="C:cytoplasm"/>
    <property type="evidence" value="ECO:0007669"/>
    <property type="project" value="UniProtKB-SubCell"/>
</dbReference>
<evidence type="ECO:0000256" key="3">
    <source>
        <dbReference type="SAM" id="MobiDB-lite"/>
    </source>
</evidence>
<dbReference type="InterPro" id="IPR007193">
    <property type="entry name" value="Upf2/Nmd2_C"/>
</dbReference>
<evidence type="ECO:0000313" key="6">
    <source>
        <dbReference type="Proteomes" id="UP000729402"/>
    </source>
</evidence>
<evidence type="ECO:0000259" key="4">
    <source>
        <dbReference type="Pfam" id="PF04050"/>
    </source>
</evidence>
<protein>
    <recommendedName>
        <fullName evidence="4">Up-frameshift suppressor 2 C-terminal domain-containing protein</fullName>
    </recommendedName>
</protein>
<dbReference type="PANTHER" id="PTHR12839:SF7">
    <property type="entry name" value="REGULATOR OF NONSENSE TRANSCRIPTS 2"/>
    <property type="match status" value="1"/>
</dbReference>
<feature type="region of interest" description="Disordered" evidence="3">
    <location>
        <begin position="47"/>
        <end position="93"/>
    </location>
</feature>
<dbReference type="Proteomes" id="UP000729402">
    <property type="component" value="Unassembled WGS sequence"/>
</dbReference>
<feature type="domain" description="Up-frameshift suppressor 2 C-terminal" evidence="4">
    <location>
        <begin position="2"/>
        <end position="44"/>
    </location>
</feature>
<dbReference type="Pfam" id="PF04050">
    <property type="entry name" value="Upf2"/>
    <property type="match status" value="1"/>
</dbReference>
<dbReference type="PANTHER" id="PTHR12839">
    <property type="entry name" value="NONSENSE-MEDIATED MRNA DECAY PROTEIN 2 UP-FRAMESHIFT SUPPRESSOR 2"/>
    <property type="match status" value="1"/>
</dbReference>
<comment type="caution">
    <text evidence="5">The sequence shown here is derived from an EMBL/GenBank/DDBJ whole genome shotgun (WGS) entry which is preliminary data.</text>
</comment>
<keyword evidence="6" id="KW-1185">Reference proteome</keyword>
<comment type="subcellular location">
    <subcellularLocation>
        <location evidence="1">Cytoplasm</location>
    </subcellularLocation>
</comment>
<dbReference type="EMBL" id="JAAALK010000287">
    <property type="protein sequence ID" value="KAG8060181.1"/>
    <property type="molecule type" value="Genomic_DNA"/>
</dbReference>
<dbReference type="InterPro" id="IPR039762">
    <property type="entry name" value="Nmd2/UPF2"/>
</dbReference>
<evidence type="ECO:0000313" key="5">
    <source>
        <dbReference type="EMBL" id="KAG8060181.1"/>
    </source>
</evidence>
<sequence>MKKGHKQQTKQILIPSDCSLVQSSKQQEAAELEEKRSIKHRILEYNERDEEEMNGGSSHMGNWGQGGSNNGSSIRSVGRGSWDGLSRGGRQRHHIAEAHSARAFTGPICSRTSSPDPVGSLESRQLFSQSQALESTSVFRQLSFVSPIM</sequence>
<accession>A0A8J5VH55</accession>